<evidence type="ECO:0000313" key="4">
    <source>
        <dbReference type="EMBL" id="UOO89260.1"/>
    </source>
</evidence>
<protein>
    <submittedName>
        <fullName evidence="4">Zonular occludens toxin domain-containing protein</fullName>
    </submittedName>
</protein>
<evidence type="ECO:0000256" key="2">
    <source>
        <dbReference type="SAM" id="Phobius"/>
    </source>
</evidence>
<gene>
    <name evidence="4" type="ORF">LVJ82_17740</name>
</gene>
<feature type="transmembrane region" description="Helical" evidence="2">
    <location>
        <begin position="217"/>
        <end position="237"/>
    </location>
</feature>
<keyword evidence="2" id="KW-0472">Membrane</keyword>
<evidence type="ECO:0000259" key="3">
    <source>
        <dbReference type="Pfam" id="PF05707"/>
    </source>
</evidence>
<feature type="compositionally biased region" description="Polar residues" evidence="1">
    <location>
        <begin position="376"/>
        <end position="396"/>
    </location>
</feature>
<dbReference type="InterPro" id="IPR008900">
    <property type="entry name" value="Zot_N"/>
</dbReference>
<dbReference type="Gene3D" id="3.40.50.300">
    <property type="entry name" value="P-loop containing nucleotide triphosphate hydrolases"/>
    <property type="match status" value="1"/>
</dbReference>
<proteinExistence type="predicted"/>
<accession>A0ABY4E0J0</accession>
<feature type="region of interest" description="Disordered" evidence="1">
    <location>
        <begin position="273"/>
        <end position="303"/>
    </location>
</feature>
<dbReference type="InterPro" id="IPR027417">
    <property type="entry name" value="P-loop_NTPase"/>
</dbReference>
<feature type="compositionally biased region" description="Polar residues" evidence="1">
    <location>
        <begin position="273"/>
        <end position="296"/>
    </location>
</feature>
<name>A0ABY4E0J0_9NEIS</name>
<keyword evidence="2" id="KW-0812">Transmembrane</keyword>
<dbReference type="EMBL" id="CP091511">
    <property type="protein sequence ID" value="UOO89260.1"/>
    <property type="molecule type" value="Genomic_DNA"/>
</dbReference>
<keyword evidence="2" id="KW-1133">Transmembrane helix</keyword>
<organism evidence="4 5">
    <name type="scientific">Vitreoscilla massiliensis</name>
    <dbReference type="NCBI Taxonomy" id="1689272"/>
    <lineage>
        <taxon>Bacteria</taxon>
        <taxon>Pseudomonadati</taxon>
        <taxon>Pseudomonadota</taxon>
        <taxon>Betaproteobacteria</taxon>
        <taxon>Neisseriales</taxon>
        <taxon>Neisseriaceae</taxon>
        <taxon>Vitreoscilla</taxon>
    </lineage>
</organism>
<dbReference type="RefSeq" id="WP_058356960.1">
    <property type="nucleotide sequence ID" value="NZ_CABKVG010000010.1"/>
</dbReference>
<feature type="region of interest" description="Disordered" evidence="1">
    <location>
        <begin position="370"/>
        <end position="411"/>
    </location>
</feature>
<dbReference type="Pfam" id="PF05707">
    <property type="entry name" value="Zot"/>
    <property type="match status" value="1"/>
</dbReference>
<sequence length="411" mass="45909">MIYLITGSPGTGKTAMVLSWIRKNTDGLFKYPMLMGIDDKGNDVFEDMPRPIFVNDIDDIDHDYFGTQDISDDEIKAGAIETVVPTPTPDDPDIMAPVLIVDEAHRIYPVRSATAKTPEYVESLAKLRHHGVTLILLTQHPSTIDKFVRDRVGKHIHIVRSKVGSKAYTFYDVQNTLTRSALQSEGMMDFYTIDKEVWSHYKSASTHVKFKKKTQKILYVFPAIIIMMVIGFSYIAMNFGSLTNFGGANVAQASDVSTVTELDKAMASNAIGANNGTQSSLSNASRGSNNDTSQNLKPEDYVPSIPEQPWSKPLYNNVRQVKSFEYPVGYKVSRGKCTAYSEQGTELNIPQKDCFRWQKNGLFNPYREPVKVEQAQPKQQDSKQGQSNSILSLSDSTNHDAMRPSIKLDAQ</sequence>
<dbReference type="SUPFAM" id="SSF52540">
    <property type="entry name" value="P-loop containing nucleoside triphosphate hydrolases"/>
    <property type="match status" value="1"/>
</dbReference>
<keyword evidence="5" id="KW-1185">Reference proteome</keyword>
<evidence type="ECO:0000313" key="5">
    <source>
        <dbReference type="Proteomes" id="UP000832011"/>
    </source>
</evidence>
<evidence type="ECO:0000256" key="1">
    <source>
        <dbReference type="SAM" id="MobiDB-lite"/>
    </source>
</evidence>
<dbReference type="Proteomes" id="UP000832011">
    <property type="component" value="Chromosome"/>
</dbReference>
<reference evidence="4 5" key="1">
    <citation type="journal article" date="2022" name="Res Sq">
        <title>Evolution of multicellular longitudinally dividing oral cavity symbionts (Neisseriaceae).</title>
        <authorList>
            <person name="Nyongesa S."/>
            <person name="Weber P."/>
            <person name="Bernet E."/>
            <person name="Pullido F."/>
            <person name="Nieckarz M."/>
            <person name="Delaby M."/>
            <person name="Nieves C."/>
            <person name="Viehboeck T."/>
            <person name="Krause N."/>
            <person name="Rivera-Millot A."/>
            <person name="Nakamura A."/>
            <person name="Vischer N."/>
            <person name="VanNieuwenhze M."/>
            <person name="Brun Y."/>
            <person name="Cava F."/>
            <person name="Bulgheresi S."/>
            <person name="Veyrier F."/>
        </authorList>
    </citation>
    <scope>NUCLEOTIDE SEQUENCE [LARGE SCALE GENOMIC DNA]</scope>
    <source>
        <strain evidence="4 5">SN4</strain>
    </source>
</reference>
<feature type="domain" description="Zona occludens toxin N-terminal" evidence="3">
    <location>
        <begin position="1"/>
        <end position="207"/>
    </location>
</feature>